<reference evidence="3" key="1">
    <citation type="journal article" date="2023" name="Mol. Phylogenet. Evol.">
        <title>Genome-scale phylogeny and comparative genomics of the fungal order Sordariales.</title>
        <authorList>
            <person name="Hensen N."/>
            <person name="Bonometti L."/>
            <person name="Westerberg I."/>
            <person name="Brannstrom I.O."/>
            <person name="Guillou S."/>
            <person name="Cros-Aarteil S."/>
            <person name="Calhoun S."/>
            <person name="Haridas S."/>
            <person name="Kuo A."/>
            <person name="Mondo S."/>
            <person name="Pangilinan J."/>
            <person name="Riley R."/>
            <person name="LaButti K."/>
            <person name="Andreopoulos B."/>
            <person name="Lipzen A."/>
            <person name="Chen C."/>
            <person name="Yan M."/>
            <person name="Daum C."/>
            <person name="Ng V."/>
            <person name="Clum A."/>
            <person name="Steindorff A."/>
            <person name="Ohm R.A."/>
            <person name="Martin F."/>
            <person name="Silar P."/>
            <person name="Natvig D.O."/>
            <person name="Lalanne C."/>
            <person name="Gautier V."/>
            <person name="Ament-Velasquez S.L."/>
            <person name="Kruys A."/>
            <person name="Hutchinson M.I."/>
            <person name="Powell A.J."/>
            <person name="Barry K."/>
            <person name="Miller A.N."/>
            <person name="Grigoriev I.V."/>
            <person name="Debuchy R."/>
            <person name="Gladieux P."/>
            <person name="Hiltunen Thoren M."/>
            <person name="Johannesson H."/>
        </authorList>
    </citation>
    <scope>NUCLEOTIDE SEQUENCE</scope>
    <source>
        <strain evidence="3">CBS 314.62</strain>
    </source>
</reference>
<gene>
    <name evidence="3" type="ORF">B0T22DRAFT_44663</name>
</gene>
<evidence type="ECO:0000313" key="4">
    <source>
        <dbReference type="Proteomes" id="UP001270362"/>
    </source>
</evidence>
<reference evidence="3" key="2">
    <citation type="submission" date="2023-06" db="EMBL/GenBank/DDBJ databases">
        <authorList>
            <consortium name="Lawrence Berkeley National Laboratory"/>
            <person name="Haridas S."/>
            <person name="Hensen N."/>
            <person name="Bonometti L."/>
            <person name="Westerberg I."/>
            <person name="Brannstrom I.O."/>
            <person name="Guillou S."/>
            <person name="Cros-Aarteil S."/>
            <person name="Calhoun S."/>
            <person name="Kuo A."/>
            <person name="Mondo S."/>
            <person name="Pangilinan J."/>
            <person name="Riley R."/>
            <person name="Labutti K."/>
            <person name="Andreopoulos B."/>
            <person name="Lipzen A."/>
            <person name="Chen C."/>
            <person name="Yanf M."/>
            <person name="Daum C."/>
            <person name="Ng V."/>
            <person name="Clum A."/>
            <person name="Steindorff A."/>
            <person name="Ohm R."/>
            <person name="Martin F."/>
            <person name="Silar P."/>
            <person name="Natvig D."/>
            <person name="Lalanne C."/>
            <person name="Gautier V."/>
            <person name="Ament-Velasquez S.L."/>
            <person name="Kruys A."/>
            <person name="Hutchinson M.I."/>
            <person name="Powell A.J."/>
            <person name="Barry K."/>
            <person name="Miller A.N."/>
            <person name="Grigoriev I.V."/>
            <person name="Debuchy R."/>
            <person name="Gladieux P."/>
            <person name="Thoren M.H."/>
            <person name="Johannesson H."/>
        </authorList>
    </citation>
    <scope>NUCLEOTIDE SEQUENCE</scope>
    <source>
        <strain evidence="3">CBS 314.62</strain>
    </source>
</reference>
<name>A0AAE0XHS5_9PEZI</name>
<feature type="compositionally biased region" description="Pro residues" evidence="1">
    <location>
        <begin position="230"/>
        <end position="239"/>
    </location>
</feature>
<dbReference type="EMBL" id="JAULSO010000001">
    <property type="protein sequence ID" value="KAK3693603.1"/>
    <property type="molecule type" value="Genomic_DNA"/>
</dbReference>
<evidence type="ECO:0000313" key="3">
    <source>
        <dbReference type="EMBL" id="KAK3693603.1"/>
    </source>
</evidence>
<comment type="caution">
    <text evidence="3">The sequence shown here is derived from an EMBL/GenBank/DDBJ whole genome shotgun (WGS) entry which is preliminary data.</text>
</comment>
<feature type="compositionally biased region" description="Basic and acidic residues" evidence="1">
    <location>
        <begin position="406"/>
        <end position="418"/>
    </location>
</feature>
<feature type="region of interest" description="Disordered" evidence="1">
    <location>
        <begin position="188"/>
        <end position="208"/>
    </location>
</feature>
<protein>
    <recommendedName>
        <fullName evidence="2">DUF8035 domain-containing protein</fullName>
    </recommendedName>
</protein>
<dbReference type="AlphaFoldDB" id="A0AAE0XHS5"/>
<feature type="region of interest" description="Disordered" evidence="1">
    <location>
        <begin position="84"/>
        <end position="119"/>
    </location>
</feature>
<dbReference type="Proteomes" id="UP001270362">
    <property type="component" value="Unassembled WGS sequence"/>
</dbReference>
<sequence>MASRSRVEFNDREYYREGPGGRREETDVYERQERRTSRSAAPPVREYDDVDIRISERDRLPAFLREERRAEPGQLVLRQREVETIDRERPRRRSPSPVRLRTHIVERARSVSPAPPPRRVEEDIRIRTVDRVREPSRAPSERIRTRIVERERSLSPSPPPVERIRTRIVERPRSRSPSPMRERIRIIERKEERAPSPAPPPPPQVVKGPIIEREVITHYRDIDHGIVAAPRPPSPPPPRRQQRERDTEIDIYTSRNQTDIDIHKHSSRSRGRSHSRERPSPQVQSWDDEVLINAERRHLHVDIDAHRSTSRRAQSAAPPVIEYDDEARHITRKIDSRGRMGEAHNGITKDWTIVDVPPGTERVRMDGAGGASAEVTWQKYSGVRRSKFIPDRDERSTAASSSTSLSERDTRDQNRDSRLSVQIYNDSRDREREIDIEKVTDRRISIRGPGTASPAPRRNEMWTEITKDLVTREAIDELGYEYEETEWFFYIMQYLRYDDVLQLVQLSEAIRRARKDRAREIQWEREYRDDYDRDYHAHIHRHRHSVDHYDDERIVEREVVYENRPSRGYHH</sequence>
<organism evidence="3 4">
    <name type="scientific">Podospora appendiculata</name>
    <dbReference type="NCBI Taxonomy" id="314037"/>
    <lineage>
        <taxon>Eukaryota</taxon>
        <taxon>Fungi</taxon>
        <taxon>Dikarya</taxon>
        <taxon>Ascomycota</taxon>
        <taxon>Pezizomycotina</taxon>
        <taxon>Sordariomycetes</taxon>
        <taxon>Sordariomycetidae</taxon>
        <taxon>Sordariales</taxon>
        <taxon>Podosporaceae</taxon>
        <taxon>Podospora</taxon>
    </lineage>
</organism>
<dbReference type="Pfam" id="PF26118">
    <property type="entry name" value="DUF8035"/>
    <property type="match status" value="1"/>
</dbReference>
<feature type="region of interest" description="Disordered" evidence="1">
    <location>
        <begin position="388"/>
        <end position="419"/>
    </location>
</feature>
<evidence type="ECO:0000256" key="1">
    <source>
        <dbReference type="SAM" id="MobiDB-lite"/>
    </source>
</evidence>
<feature type="domain" description="DUF8035" evidence="2">
    <location>
        <begin position="460"/>
        <end position="513"/>
    </location>
</feature>
<feature type="compositionally biased region" description="Basic and acidic residues" evidence="1">
    <location>
        <begin position="1"/>
        <end position="36"/>
    </location>
</feature>
<keyword evidence="4" id="KW-1185">Reference proteome</keyword>
<feature type="region of interest" description="Disordered" evidence="1">
    <location>
        <begin position="1"/>
        <end position="46"/>
    </location>
</feature>
<proteinExistence type="predicted"/>
<dbReference type="InterPro" id="IPR058348">
    <property type="entry name" value="DUF8035"/>
</dbReference>
<feature type="region of interest" description="Disordered" evidence="1">
    <location>
        <begin position="224"/>
        <end position="287"/>
    </location>
</feature>
<accession>A0AAE0XHS5</accession>
<evidence type="ECO:0000259" key="2">
    <source>
        <dbReference type="Pfam" id="PF26118"/>
    </source>
</evidence>